<dbReference type="EMBL" id="HACG01004721">
    <property type="protein sequence ID" value="CEK51586.1"/>
    <property type="molecule type" value="Transcribed_RNA"/>
</dbReference>
<gene>
    <name evidence="2" type="primary">ORF13808</name>
</gene>
<evidence type="ECO:0000256" key="1">
    <source>
        <dbReference type="SAM" id="MobiDB-lite"/>
    </source>
</evidence>
<name>A0A0B6Y6Y3_9EUPU</name>
<reference evidence="2" key="1">
    <citation type="submission" date="2014-12" db="EMBL/GenBank/DDBJ databases">
        <title>Insight into the proteome of Arion vulgaris.</title>
        <authorList>
            <person name="Aradska J."/>
            <person name="Bulat T."/>
            <person name="Smidak R."/>
            <person name="Sarate P."/>
            <person name="Gangsoo J."/>
            <person name="Sialana F."/>
            <person name="Bilban M."/>
            <person name="Lubec G."/>
        </authorList>
    </citation>
    <scope>NUCLEOTIDE SEQUENCE</scope>
    <source>
        <tissue evidence="2">Skin</tissue>
    </source>
</reference>
<feature type="region of interest" description="Disordered" evidence="1">
    <location>
        <begin position="33"/>
        <end position="53"/>
    </location>
</feature>
<feature type="compositionally biased region" description="Polar residues" evidence="1">
    <location>
        <begin position="34"/>
        <end position="52"/>
    </location>
</feature>
<organism evidence="2">
    <name type="scientific">Arion vulgaris</name>
    <dbReference type="NCBI Taxonomy" id="1028688"/>
    <lineage>
        <taxon>Eukaryota</taxon>
        <taxon>Metazoa</taxon>
        <taxon>Spiralia</taxon>
        <taxon>Lophotrochozoa</taxon>
        <taxon>Mollusca</taxon>
        <taxon>Gastropoda</taxon>
        <taxon>Heterobranchia</taxon>
        <taxon>Euthyneura</taxon>
        <taxon>Panpulmonata</taxon>
        <taxon>Eupulmonata</taxon>
        <taxon>Stylommatophora</taxon>
        <taxon>Helicina</taxon>
        <taxon>Arionoidea</taxon>
        <taxon>Arionidae</taxon>
        <taxon>Arion</taxon>
    </lineage>
</organism>
<dbReference type="AlphaFoldDB" id="A0A0B6Y6Y3"/>
<evidence type="ECO:0000313" key="2">
    <source>
        <dbReference type="EMBL" id="CEK51586.1"/>
    </source>
</evidence>
<accession>A0A0B6Y6Y3</accession>
<protein>
    <submittedName>
        <fullName evidence="2">Uncharacterized protein</fullName>
    </submittedName>
</protein>
<feature type="non-terminal residue" evidence="2">
    <location>
        <position position="65"/>
    </location>
</feature>
<proteinExistence type="predicted"/>
<sequence length="65" mass="7491">MQTLSVVSFECIILLYKVVVNLRQPLKTEEKTTYKSVQHSMNRGNTQPSPLSVQDKIYGDVHRLQ</sequence>